<dbReference type="SUPFAM" id="SSF52540">
    <property type="entry name" value="P-loop containing nucleoside triphosphate hydrolases"/>
    <property type="match status" value="1"/>
</dbReference>
<dbReference type="Gene3D" id="3.40.50.300">
    <property type="entry name" value="P-loop containing nucleotide triphosphate hydrolases"/>
    <property type="match status" value="1"/>
</dbReference>
<dbReference type="InterPro" id="IPR027417">
    <property type="entry name" value="P-loop_NTPase"/>
</dbReference>
<feature type="domain" description="ABC transporter" evidence="4">
    <location>
        <begin position="3"/>
        <end position="231"/>
    </location>
</feature>
<sequence>MELNVDKIHYSYQENKEPVFENISFKVEKSEFIALVGPSGCGKTTLLHILGGLLEPTKGQVLLNGSNTDRMGKISLMPQEDLLLPWRTILENGVLPLEIKGIKKEEARNRVKELIKEFGLEGYENAYPHHLSGGMRQRVAFLRNILTGNKVILFDEPFSALDALTRFKMQKWLLKMWQKFKPTIIFITHDVEEAIFLSQRIFLLGKIPNRNIKEFIVPFKYPRDNDLLGYPKFTEIRQAILKGLEGLEE</sequence>
<dbReference type="PANTHER" id="PTHR42788">
    <property type="entry name" value="TAURINE IMPORT ATP-BINDING PROTEIN-RELATED"/>
    <property type="match status" value="1"/>
</dbReference>
<keyword evidence="1" id="KW-0813">Transport</keyword>
<dbReference type="InterPro" id="IPR017871">
    <property type="entry name" value="ABC_transporter-like_CS"/>
</dbReference>
<dbReference type="OrthoDB" id="9801958at2"/>
<name>A0A1W1ULF5_DESTI</name>
<dbReference type="InterPro" id="IPR003439">
    <property type="entry name" value="ABC_transporter-like_ATP-bd"/>
</dbReference>
<keyword evidence="3 5" id="KW-0067">ATP-binding</keyword>
<dbReference type="Pfam" id="PF00005">
    <property type="entry name" value="ABC_tran"/>
    <property type="match status" value="1"/>
</dbReference>
<dbReference type="CDD" id="cd03293">
    <property type="entry name" value="ABC_NrtD_SsuB_transporters"/>
    <property type="match status" value="1"/>
</dbReference>
<dbReference type="STRING" id="656914.SAMN00017405_2158"/>
<reference evidence="5 6" key="1">
    <citation type="submission" date="2017-04" db="EMBL/GenBank/DDBJ databases">
        <authorList>
            <person name="Afonso C.L."/>
            <person name="Miller P.J."/>
            <person name="Scott M.A."/>
            <person name="Spackman E."/>
            <person name="Goraichik I."/>
            <person name="Dimitrov K.M."/>
            <person name="Suarez D.L."/>
            <person name="Swayne D.E."/>
        </authorList>
    </citation>
    <scope>NUCLEOTIDE SEQUENCE [LARGE SCALE GENOMIC DNA]</scope>
    <source>
        <strain evidence="5 6">DSM 11270</strain>
    </source>
</reference>
<proteinExistence type="predicted"/>
<evidence type="ECO:0000313" key="5">
    <source>
        <dbReference type="EMBL" id="SMB81641.1"/>
    </source>
</evidence>
<evidence type="ECO:0000256" key="2">
    <source>
        <dbReference type="ARBA" id="ARBA00022741"/>
    </source>
</evidence>
<dbReference type="GO" id="GO:0016887">
    <property type="term" value="F:ATP hydrolysis activity"/>
    <property type="evidence" value="ECO:0007669"/>
    <property type="project" value="InterPro"/>
</dbReference>
<dbReference type="SMART" id="SM00382">
    <property type="entry name" value="AAA"/>
    <property type="match status" value="1"/>
</dbReference>
<keyword evidence="6" id="KW-1185">Reference proteome</keyword>
<evidence type="ECO:0000256" key="1">
    <source>
        <dbReference type="ARBA" id="ARBA00022448"/>
    </source>
</evidence>
<dbReference type="PROSITE" id="PS00211">
    <property type="entry name" value="ABC_TRANSPORTER_1"/>
    <property type="match status" value="1"/>
</dbReference>
<accession>A0A1W1ULF5</accession>
<dbReference type="AlphaFoldDB" id="A0A1W1ULF5"/>
<organism evidence="5 6">
    <name type="scientific">Desulfonispora thiosulfatigenes DSM 11270</name>
    <dbReference type="NCBI Taxonomy" id="656914"/>
    <lineage>
        <taxon>Bacteria</taxon>
        <taxon>Bacillati</taxon>
        <taxon>Bacillota</taxon>
        <taxon>Clostridia</taxon>
        <taxon>Eubacteriales</taxon>
        <taxon>Peptococcaceae</taxon>
        <taxon>Desulfonispora</taxon>
    </lineage>
</organism>
<evidence type="ECO:0000313" key="6">
    <source>
        <dbReference type="Proteomes" id="UP000192731"/>
    </source>
</evidence>
<dbReference type="InterPro" id="IPR003593">
    <property type="entry name" value="AAA+_ATPase"/>
</dbReference>
<keyword evidence="2" id="KW-0547">Nucleotide-binding</keyword>
<dbReference type="Proteomes" id="UP000192731">
    <property type="component" value="Unassembled WGS sequence"/>
</dbReference>
<evidence type="ECO:0000259" key="4">
    <source>
        <dbReference type="PROSITE" id="PS50893"/>
    </source>
</evidence>
<dbReference type="RefSeq" id="WP_084052149.1">
    <property type="nucleotide sequence ID" value="NZ_FWWT01000007.1"/>
</dbReference>
<protein>
    <submittedName>
        <fullName evidence="5">Putative hydroxymethylpyrimidine transport system ATP-binding protein</fullName>
    </submittedName>
</protein>
<dbReference type="PANTHER" id="PTHR42788:SF2">
    <property type="entry name" value="ABC TRANSPORTER ATP-BINDING PROTEIN"/>
    <property type="match status" value="1"/>
</dbReference>
<dbReference type="PROSITE" id="PS50893">
    <property type="entry name" value="ABC_TRANSPORTER_2"/>
    <property type="match status" value="1"/>
</dbReference>
<dbReference type="InterPro" id="IPR050166">
    <property type="entry name" value="ABC_transporter_ATP-bind"/>
</dbReference>
<gene>
    <name evidence="5" type="ORF">SAMN00017405_2158</name>
</gene>
<evidence type="ECO:0000256" key="3">
    <source>
        <dbReference type="ARBA" id="ARBA00022840"/>
    </source>
</evidence>
<dbReference type="GO" id="GO:0005524">
    <property type="term" value="F:ATP binding"/>
    <property type="evidence" value="ECO:0007669"/>
    <property type="project" value="UniProtKB-KW"/>
</dbReference>
<dbReference type="EMBL" id="FWWT01000007">
    <property type="protein sequence ID" value="SMB81641.1"/>
    <property type="molecule type" value="Genomic_DNA"/>
</dbReference>